<feature type="domain" description="DUF6589" evidence="2">
    <location>
        <begin position="58"/>
        <end position="518"/>
    </location>
</feature>
<dbReference type="AlphaFoldDB" id="A0AAD7D1J1"/>
<evidence type="ECO:0000313" key="4">
    <source>
        <dbReference type="Proteomes" id="UP001221757"/>
    </source>
</evidence>
<name>A0AAD7D1J1_MYCRO</name>
<dbReference type="Pfam" id="PF20231">
    <property type="entry name" value="DUF6589"/>
    <property type="match status" value="1"/>
</dbReference>
<evidence type="ECO:0000256" key="1">
    <source>
        <dbReference type="SAM" id="MobiDB-lite"/>
    </source>
</evidence>
<dbReference type="InterPro" id="IPR046496">
    <property type="entry name" value="DUF6589"/>
</dbReference>
<dbReference type="Proteomes" id="UP001221757">
    <property type="component" value="Unassembled WGS sequence"/>
</dbReference>
<comment type="caution">
    <text evidence="3">The sequence shown here is derived from an EMBL/GenBank/DDBJ whole genome shotgun (WGS) entry which is preliminary data.</text>
</comment>
<sequence length="570" mass="64893">AKCCIFDNVQHFARQRDLRIGRENRMIIGIACTFFEFTVDLLALDVVDKRHRTINSPRRTITVEKLLTMVDFLHLEQIGVLQFLEALANYIPEASIYSCYRPMSKLQAPIEKTPIRPLATSGKNEASIPELKEAFLDFLEQGGQTEGDYDLRHFFGGGDGMSYNNMLVLKKYLQNHQDPFQSFELLRPVLQIWHTMWTDLCRIFETHWGPPLNDNPATLGHSAKKIGRAPPANLKKVDYYPSAQLLSLVHDMRMLDCWSVHFETEDIFEHFAVLGRANKLPLFAELESAARSLFKIYVASGASYQVGVDARDEATEWMPRAPLGDTWEPIDATTDQPVKPKRTRKPKAPKPGKKPTKPKPPPPPPAAFFGDRVFADNGTFMLDAMISREAAVATAQGAVGRVWETLKVWLISTPHHSKYTNYLLEMICDLELESNEFLKDASLLSMVLNPDGGAGDFKACDIYQEFLNRCIDPIVQRKDADYGTNHVHTIWSRNIKDIYDLKTKFRDGVGLAKRSGRHAKAHERPEVKTLLQEYRSAQLSKRRPGRKYDERDVQNLRAGYKHLGRGHLSK</sequence>
<dbReference type="EMBL" id="JARKIE010000159">
    <property type="protein sequence ID" value="KAJ7674127.1"/>
    <property type="molecule type" value="Genomic_DNA"/>
</dbReference>
<feature type="non-terminal residue" evidence="3">
    <location>
        <position position="570"/>
    </location>
</feature>
<feature type="compositionally biased region" description="Basic residues" evidence="1">
    <location>
        <begin position="339"/>
        <end position="357"/>
    </location>
</feature>
<accession>A0AAD7D1J1</accession>
<keyword evidence="4" id="KW-1185">Reference proteome</keyword>
<proteinExistence type="predicted"/>
<protein>
    <recommendedName>
        <fullName evidence="2">DUF6589 domain-containing protein</fullName>
    </recommendedName>
</protein>
<gene>
    <name evidence="3" type="ORF">B0H17DRAFT_946931</name>
</gene>
<evidence type="ECO:0000259" key="2">
    <source>
        <dbReference type="Pfam" id="PF20231"/>
    </source>
</evidence>
<reference evidence="3" key="1">
    <citation type="submission" date="2023-03" db="EMBL/GenBank/DDBJ databases">
        <title>Massive genome expansion in bonnet fungi (Mycena s.s.) driven by repeated elements and novel gene families across ecological guilds.</title>
        <authorList>
            <consortium name="Lawrence Berkeley National Laboratory"/>
            <person name="Harder C.B."/>
            <person name="Miyauchi S."/>
            <person name="Viragh M."/>
            <person name="Kuo A."/>
            <person name="Thoen E."/>
            <person name="Andreopoulos B."/>
            <person name="Lu D."/>
            <person name="Skrede I."/>
            <person name="Drula E."/>
            <person name="Henrissat B."/>
            <person name="Morin E."/>
            <person name="Kohler A."/>
            <person name="Barry K."/>
            <person name="LaButti K."/>
            <person name="Morin E."/>
            <person name="Salamov A."/>
            <person name="Lipzen A."/>
            <person name="Mereny Z."/>
            <person name="Hegedus B."/>
            <person name="Baldrian P."/>
            <person name="Stursova M."/>
            <person name="Weitz H."/>
            <person name="Taylor A."/>
            <person name="Grigoriev I.V."/>
            <person name="Nagy L.G."/>
            <person name="Martin F."/>
            <person name="Kauserud H."/>
        </authorList>
    </citation>
    <scope>NUCLEOTIDE SEQUENCE</scope>
    <source>
        <strain evidence="3">CBHHK067</strain>
    </source>
</reference>
<organism evidence="3 4">
    <name type="scientific">Mycena rosella</name>
    <name type="common">Pink bonnet</name>
    <name type="synonym">Agaricus rosellus</name>
    <dbReference type="NCBI Taxonomy" id="1033263"/>
    <lineage>
        <taxon>Eukaryota</taxon>
        <taxon>Fungi</taxon>
        <taxon>Dikarya</taxon>
        <taxon>Basidiomycota</taxon>
        <taxon>Agaricomycotina</taxon>
        <taxon>Agaricomycetes</taxon>
        <taxon>Agaricomycetidae</taxon>
        <taxon>Agaricales</taxon>
        <taxon>Marasmiineae</taxon>
        <taxon>Mycenaceae</taxon>
        <taxon>Mycena</taxon>
    </lineage>
</organism>
<feature type="region of interest" description="Disordered" evidence="1">
    <location>
        <begin position="320"/>
        <end position="368"/>
    </location>
</feature>
<evidence type="ECO:0000313" key="3">
    <source>
        <dbReference type="EMBL" id="KAJ7674127.1"/>
    </source>
</evidence>